<name>A0A7Y3VZL0_9FLAO</name>
<gene>
    <name evidence="2" type="ORF">HKT18_10510</name>
</gene>
<feature type="chain" id="PRO_5030788385" description="Outer membrane protein assembly factor" evidence="1">
    <location>
        <begin position="22"/>
        <end position="614"/>
    </location>
</feature>
<evidence type="ECO:0008006" key="4">
    <source>
        <dbReference type="Google" id="ProtNLM"/>
    </source>
</evidence>
<feature type="signal peptide" evidence="1">
    <location>
        <begin position="1"/>
        <end position="21"/>
    </location>
</feature>
<proteinExistence type="predicted"/>
<protein>
    <recommendedName>
        <fullName evidence="4">Outer membrane protein assembly factor</fullName>
    </recommendedName>
</protein>
<evidence type="ECO:0000256" key="1">
    <source>
        <dbReference type="SAM" id="SignalP"/>
    </source>
</evidence>
<sequence>MSSKHYIYFLLLLFCCQNLLAQQKEVHSGNDSVKVYNNIEKLSKKSKFNQFIYKLLFKSSRKPKSTAGAKRRRFLIKKSFDRNEGKIIRNINIETLDPFGYSVDNYKDVPEKGFEKFGNNLHIKSKVWTIRNLLLIKKNEPLDSITAKESERLIRRQRYIRSVIIKPVEIPGSKDSVDISIRVLDTWSLIPNGTLSSSQGNFELTERNFFGLGHEFKNEYTKRFDGGQYAYLGKYSINNIKNTFINASLSYENSIDNYTTKSARIERQFFSPLTRLAGGLYLENKFYIDSLPNNSGTFADHRFKLETQEYWLGHSFKIFRGKDEDYRTTNLVTTLGYKNTNYLEIPTLTYDPTRFFASEKLYLASIGINTRKFAEDKYLFNFGIIEDIPYGQVYAITGGFQDKNDLRRSYFGGRFAYGDYFSFGYLGTNIEWGSFFNNGCTEETTFRIEANYFTNLQYLGDWKIRQFIKPTLVIGNHRAPIIKDRVLLSDDNGIRGFNNPLINGTRKLSVALQTQTYAPGNWHGFHFSPFYNMTFGFLGNETDKYLNGRLYSKFSLGVLINNDYLVFNSFQISFSYYPSIPFEGDDVYKTNSFKNNDLALPDYQIGQPIIVPYK</sequence>
<dbReference type="AlphaFoldDB" id="A0A7Y3VZL0"/>
<comment type="caution">
    <text evidence="2">The sequence shown here is derived from an EMBL/GenBank/DDBJ whole genome shotgun (WGS) entry which is preliminary data.</text>
</comment>
<dbReference type="Gene3D" id="3.10.20.310">
    <property type="entry name" value="membrane protein fhac"/>
    <property type="match status" value="1"/>
</dbReference>
<accession>A0A7Y3VZL0</accession>
<dbReference type="EMBL" id="JABEVX010000006">
    <property type="protein sequence ID" value="NNT72647.1"/>
    <property type="molecule type" value="Genomic_DNA"/>
</dbReference>
<evidence type="ECO:0000313" key="3">
    <source>
        <dbReference type="Proteomes" id="UP000536509"/>
    </source>
</evidence>
<keyword evidence="3" id="KW-1185">Reference proteome</keyword>
<organism evidence="2 3">
    <name type="scientific">Flavobacterium rivulicola</name>
    <dbReference type="NCBI Taxonomy" id="2732161"/>
    <lineage>
        <taxon>Bacteria</taxon>
        <taxon>Pseudomonadati</taxon>
        <taxon>Bacteroidota</taxon>
        <taxon>Flavobacteriia</taxon>
        <taxon>Flavobacteriales</taxon>
        <taxon>Flavobacteriaceae</taxon>
        <taxon>Flavobacterium</taxon>
    </lineage>
</organism>
<dbReference type="RefSeq" id="WP_171222812.1">
    <property type="nucleotide sequence ID" value="NZ_CP121446.1"/>
</dbReference>
<evidence type="ECO:0000313" key="2">
    <source>
        <dbReference type="EMBL" id="NNT72647.1"/>
    </source>
</evidence>
<keyword evidence="1" id="KW-0732">Signal</keyword>
<dbReference type="Proteomes" id="UP000536509">
    <property type="component" value="Unassembled WGS sequence"/>
</dbReference>
<reference evidence="2 3" key="1">
    <citation type="submission" date="2020-05" db="EMBL/GenBank/DDBJ databases">
        <title>Draft genome of Flavobacterium sp. IMCC34852.</title>
        <authorList>
            <person name="Song J."/>
            <person name="Cho J.-C."/>
        </authorList>
    </citation>
    <scope>NUCLEOTIDE SEQUENCE [LARGE SCALE GENOMIC DNA]</scope>
    <source>
        <strain evidence="2 3">IMCC34852</strain>
    </source>
</reference>